<dbReference type="Pfam" id="PF04314">
    <property type="entry name" value="PCuAC"/>
    <property type="match status" value="1"/>
</dbReference>
<dbReference type="RefSeq" id="WP_123287133.1">
    <property type="nucleotide sequence ID" value="NZ_JACIJB010000006.1"/>
</dbReference>
<dbReference type="InterPro" id="IPR058248">
    <property type="entry name" value="Lxx211020-like"/>
</dbReference>
<dbReference type="InterPro" id="IPR036182">
    <property type="entry name" value="PCuAC_sf"/>
</dbReference>
<dbReference type="Proteomes" id="UP000548978">
    <property type="component" value="Unassembled WGS sequence"/>
</dbReference>
<dbReference type="SUPFAM" id="SSF110087">
    <property type="entry name" value="DR1885-like metal-binding protein"/>
    <property type="match status" value="1"/>
</dbReference>
<reference evidence="2 3" key="1">
    <citation type="submission" date="2020-08" db="EMBL/GenBank/DDBJ databases">
        <title>Genomic Encyclopedia of Type Strains, Phase IV (KMG-IV): sequencing the most valuable type-strain genomes for metagenomic binning, comparative biology and taxonomic classification.</title>
        <authorList>
            <person name="Goeker M."/>
        </authorList>
    </citation>
    <scope>NUCLEOTIDE SEQUENCE [LARGE SCALE GENOMIC DNA]</scope>
    <source>
        <strain evidence="2 3">DSM 24448</strain>
    </source>
</reference>
<evidence type="ECO:0000313" key="2">
    <source>
        <dbReference type="EMBL" id="MBB5660958.1"/>
    </source>
</evidence>
<accession>A0A7W9A4A2</accession>
<feature type="signal peptide" evidence="1">
    <location>
        <begin position="1"/>
        <end position="20"/>
    </location>
</feature>
<dbReference type="PANTHER" id="PTHR36302:SF1">
    <property type="entry name" value="COPPER CHAPERONE PCU(A)C"/>
    <property type="match status" value="1"/>
</dbReference>
<evidence type="ECO:0000313" key="3">
    <source>
        <dbReference type="Proteomes" id="UP000548978"/>
    </source>
</evidence>
<protein>
    <submittedName>
        <fullName evidence="2">Copper(I)-binding protein</fullName>
    </submittedName>
</protein>
<name>A0A7W9A4A2_9CAUL</name>
<proteinExistence type="predicted"/>
<comment type="caution">
    <text evidence="2">The sequence shown here is derived from an EMBL/GenBank/DDBJ whole genome shotgun (WGS) entry which is preliminary data.</text>
</comment>
<evidence type="ECO:0000256" key="1">
    <source>
        <dbReference type="SAM" id="SignalP"/>
    </source>
</evidence>
<feature type="chain" id="PRO_5031206690" evidence="1">
    <location>
        <begin position="21"/>
        <end position="143"/>
    </location>
</feature>
<dbReference type="PROSITE" id="PS51257">
    <property type="entry name" value="PROKAR_LIPOPROTEIN"/>
    <property type="match status" value="1"/>
</dbReference>
<dbReference type="PANTHER" id="PTHR36302">
    <property type="entry name" value="BLR7088 PROTEIN"/>
    <property type="match status" value="1"/>
</dbReference>
<keyword evidence="1" id="KW-0732">Signal</keyword>
<dbReference type="OrthoDB" id="9796962at2"/>
<dbReference type="Gene3D" id="2.60.40.1890">
    <property type="entry name" value="PCu(A)C copper chaperone"/>
    <property type="match status" value="1"/>
</dbReference>
<dbReference type="InterPro" id="IPR007410">
    <property type="entry name" value="LpqE-like"/>
</dbReference>
<keyword evidence="3" id="KW-1185">Reference proteome</keyword>
<dbReference type="EMBL" id="JACIJB010000006">
    <property type="protein sequence ID" value="MBB5660958.1"/>
    <property type="molecule type" value="Genomic_DNA"/>
</dbReference>
<organism evidence="2 3">
    <name type="scientific">Brevundimonas halotolerans</name>
    <dbReference type="NCBI Taxonomy" id="69670"/>
    <lineage>
        <taxon>Bacteria</taxon>
        <taxon>Pseudomonadati</taxon>
        <taxon>Pseudomonadota</taxon>
        <taxon>Alphaproteobacteria</taxon>
        <taxon>Caulobacterales</taxon>
        <taxon>Caulobacteraceae</taxon>
        <taxon>Brevundimonas</taxon>
    </lineage>
</organism>
<dbReference type="AlphaFoldDB" id="A0A7W9A4A2"/>
<gene>
    <name evidence="2" type="ORF">FHS65_001711</name>
</gene>
<sequence>MRLPALALLCLGVAACQDAAAPSVEISDAVCRPTPNGRDLTGCYMTLAATTDDRLVSVSTDAAGKAEIHEMSTAGGVMTMAEMTDGLPLPAGEVTALQPGGNHIMLMQVTAPLAEGDTVDLALTFADAAPVTVSARVGNPAVN</sequence>